<comment type="caution">
    <text evidence="3">The sequence shown here is derived from an EMBL/GenBank/DDBJ whole genome shotgun (WGS) entry which is preliminary data.</text>
</comment>
<feature type="region of interest" description="Disordered" evidence="2">
    <location>
        <begin position="1"/>
        <end position="55"/>
    </location>
</feature>
<feature type="compositionally biased region" description="Low complexity" evidence="2">
    <location>
        <begin position="1"/>
        <end position="26"/>
    </location>
</feature>
<dbReference type="SUPFAM" id="SSF54928">
    <property type="entry name" value="RNA-binding domain, RBD"/>
    <property type="match status" value="1"/>
</dbReference>
<name>A0A2G8JH86_STIJA</name>
<protein>
    <submittedName>
        <fullName evidence="3">Putative pre-mRNA-splicing factor RBM22-like</fullName>
    </submittedName>
</protein>
<dbReference type="GO" id="GO:0071006">
    <property type="term" value="C:U2-type catalytic step 1 spliceosome"/>
    <property type="evidence" value="ECO:0007669"/>
    <property type="project" value="TreeGrafter"/>
</dbReference>
<dbReference type="GO" id="GO:0000974">
    <property type="term" value="C:Prp19 complex"/>
    <property type="evidence" value="ECO:0007669"/>
    <property type="project" value="TreeGrafter"/>
</dbReference>
<dbReference type="GO" id="GO:0036002">
    <property type="term" value="F:pre-mRNA binding"/>
    <property type="evidence" value="ECO:0007669"/>
    <property type="project" value="TreeGrafter"/>
</dbReference>
<sequence length="109" mass="12528">MPTQSHLRLAPLNPHLRLPPLNPHLRVYPLNPHLRARETNRSRRSSGGSEIKDRFYGTSDPVADKLMRRAEAMPKLEPPEDKTITTLYVGGLVNKVKEMDLKNHFLPVW</sequence>
<accession>A0A2G8JH86</accession>
<gene>
    <name evidence="3" type="ORF">BSL78_28072</name>
</gene>
<dbReference type="AlphaFoldDB" id="A0A2G8JH86"/>
<reference evidence="3 4" key="1">
    <citation type="journal article" date="2017" name="PLoS Biol.">
        <title>The sea cucumber genome provides insights into morphological evolution and visceral regeneration.</title>
        <authorList>
            <person name="Zhang X."/>
            <person name="Sun L."/>
            <person name="Yuan J."/>
            <person name="Sun Y."/>
            <person name="Gao Y."/>
            <person name="Zhang L."/>
            <person name="Li S."/>
            <person name="Dai H."/>
            <person name="Hamel J.F."/>
            <person name="Liu C."/>
            <person name="Yu Y."/>
            <person name="Liu S."/>
            <person name="Lin W."/>
            <person name="Guo K."/>
            <person name="Jin S."/>
            <person name="Xu P."/>
            <person name="Storey K.B."/>
            <person name="Huan P."/>
            <person name="Zhang T."/>
            <person name="Zhou Y."/>
            <person name="Zhang J."/>
            <person name="Lin C."/>
            <person name="Li X."/>
            <person name="Xing L."/>
            <person name="Huo D."/>
            <person name="Sun M."/>
            <person name="Wang L."/>
            <person name="Mercier A."/>
            <person name="Li F."/>
            <person name="Yang H."/>
            <person name="Xiang J."/>
        </authorList>
    </citation>
    <scope>NUCLEOTIDE SEQUENCE [LARGE SCALE GENOMIC DNA]</scope>
    <source>
        <strain evidence="3">Shaxun</strain>
        <tissue evidence="3">Muscle</tissue>
    </source>
</reference>
<dbReference type="InterPro" id="IPR039171">
    <property type="entry name" value="Cwc2/Slt11"/>
</dbReference>
<evidence type="ECO:0000313" key="3">
    <source>
        <dbReference type="EMBL" id="PIK35107.1"/>
    </source>
</evidence>
<dbReference type="PANTHER" id="PTHR14089">
    <property type="entry name" value="PRE-MRNA-SPLICING FACTOR RBM22"/>
    <property type="match status" value="1"/>
</dbReference>
<dbReference type="PANTHER" id="PTHR14089:SF6">
    <property type="entry name" value="PRE-MRNA-SPLICING FACTOR RBM22"/>
    <property type="match status" value="1"/>
</dbReference>
<keyword evidence="4" id="KW-1185">Reference proteome</keyword>
<proteinExistence type="predicted"/>
<dbReference type="GO" id="GO:0017070">
    <property type="term" value="F:U6 snRNA binding"/>
    <property type="evidence" value="ECO:0007669"/>
    <property type="project" value="TreeGrafter"/>
</dbReference>
<evidence type="ECO:0000256" key="2">
    <source>
        <dbReference type="SAM" id="MobiDB-lite"/>
    </source>
</evidence>
<dbReference type="Proteomes" id="UP000230750">
    <property type="component" value="Unassembled WGS sequence"/>
</dbReference>
<evidence type="ECO:0000313" key="4">
    <source>
        <dbReference type="Proteomes" id="UP000230750"/>
    </source>
</evidence>
<organism evidence="3 4">
    <name type="scientific">Stichopus japonicus</name>
    <name type="common">Sea cucumber</name>
    <dbReference type="NCBI Taxonomy" id="307972"/>
    <lineage>
        <taxon>Eukaryota</taxon>
        <taxon>Metazoa</taxon>
        <taxon>Echinodermata</taxon>
        <taxon>Eleutherozoa</taxon>
        <taxon>Echinozoa</taxon>
        <taxon>Holothuroidea</taxon>
        <taxon>Aspidochirotacea</taxon>
        <taxon>Aspidochirotida</taxon>
        <taxon>Stichopodidae</taxon>
        <taxon>Apostichopus</taxon>
    </lineage>
</organism>
<dbReference type="EMBL" id="MRZV01001985">
    <property type="protein sequence ID" value="PIK35107.1"/>
    <property type="molecule type" value="Genomic_DNA"/>
</dbReference>
<evidence type="ECO:0000256" key="1">
    <source>
        <dbReference type="ARBA" id="ARBA00022884"/>
    </source>
</evidence>
<dbReference type="GO" id="GO:0071007">
    <property type="term" value="C:U2-type catalytic step 2 spliceosome"/>
    <property type="evidence" value="ECO:0007669"/>
    <property type="project" value="TreeGrafter"/>
</dbReference>
<keyword evidence="1" id="KW-0694">RNA-binding</keyword>
<dbReference type="STRING" id="307972.A0A2G8JH86"/>
<dbReference type="InterPro" id="IPR035979">
    <property type="entry name" value="RBD_domain_sf"/>
</dbReference>
<dbReference type="OrthoDB" id="10259600at2759"/>